<feature type="transmembrane region" description="Helical" evidence="16">
    <location>
        <begin position="90"/>
        <end position="110"/>
    </location>
</feature>
<dbReference type="InterPro" id="IPR001516">
    <property type="entry name" value="Proton_antipo_N"/>
</dbReference>
<evidence type="ECO:0000256" key="15">
    <source>
        <dbReference type="ARBA" id="ARBA00049551"/>
    </source>
</evidence>
<feature type="transmembrane region" description="Helical" evidence="16">
    <location>
        <begin position="145"/>
        <end position="165"/>
    </location>
</feature>
<evidence type="ECO:0000313" key="21">
    <source>
        <dbReference type="EMBL" id="QPF22378.1"/>
    </source>
</evidence>
<dbReference type="GO" id="GO:0005743">
    <property type="term" value="C:mitochondrial inner membrane"/>
    <property type="evidence" value="ECO:0007669"/>
    <property type="project" value="UniProtKB-SubCell"/>
</dbReference>
<evidence type="ECO:0000256" key="13">
    <source>
        <dbReference type="ARBA" id="ARBA00023128"/>
    </source>
</evidence>
<dbReference type="InterPro" id="IPR010934">
    <property type="entry name" value="NADH_DH_su5_C"/>
</dbReference>
<geneLocation type="mitochondrion" evidence="21"/>
<feature type="transmembrane region" description="Helical" evidence="16">
    <location>
        <begin position="463"/>
        <end position="479"/>
    </location>
</feature>
<evidence type="ECO:0000259" key="17">
    <source>
        <dbReference type="Pfam" id="PF00361"/>
    </source>
</evidence>
<evidence type="ECO:0000256" key="14">
    <source>
        <dbReference type="ARBA" id="ARBA00023136"/>
    </source>
</evidence>
<dbReference type="Pfam" id="PF00361">
    <property type="entry name" value="Proton_antipo_M"/>
    <property type="match status" value="1"/>
</dbReference>
<feature type="transmembrane region" description="Helical" evidence="16">
    <location>
        <begin position="177"/>
        <end position="196"/>
    </location>
</feature>
<dbReference type="PANTHER" id="PTHR42829">
    <property type="entry name" value="NADH-UBIQUINONE OXIDOREDUCTASE CHAIN 5"/>
    <property type="match status" value="1"/>
</dbReference>
<gene>
    <name evidence="21" type="primary">ND5</name>
</gene>
<feature type="transmembrane region" description="Helical" evidence="16">
    <location>
        <begin position="122"/>
        <end position="139"/>
    </location>
</feature>
<protein>
    <recommendedName>
        <fullName evidence="3 16">NADH-ubiquinone oxidoreductase chain 5</fullName>
        <ecNumber evidence="2 16">7.1.1.2</ecNumber>
    </recommendedName>
</protein>
<feature type="transmembrane region" description="Helical" evidence="16">
    <location>
        <begin position="216"/>
        <end position="235"/>
    </location>
</feature>
<evidence type="ECO:0000256" key="16">
    <source>
        <dbReference type="RuleBase" id="RU003404"/>
    </source>
</evidence>
<feature type="domain" description="NADH:quinone oxidoreductase/Mrp antiporter transmembrane" evidence="17">
    <location>
        <begin position="139"/>
        <end position="423"/>
    </location>
</feature>
<keyword evidence="13 16" id="KW-0496">Mitochondrion</keyword>
<dbReference type="NCBIfam" id="TIGR01974">
    <property type="entry name" value="NDH_I_L"/>
    <property type="match status" value="1"/>
</dbReference>
<feature type="transmembrane region" description="Helical" evidence="16">
    <location>
        <begin position="409"/>
        <end position="434"/>
    </location>
</feature>
<sequence length="611" mass="67665">MNLVALIMSSSLILVLTVLMFPLLMTLSPKPRKSEWAGTHVKTAVSTAFFISLLPLMIFLDQGVESVTTNWQWMNTQMFDANISFKFDHYSLIFTPIALYVTWSILEFALWYMHSDPYMNRFFKYLLLFLVAMITLVTANNMFQLFIGWEGVGIMSFLLIGWWHGRADANTAALQAVIYNRVGDIGLILAMAWFAINLNSWEIQQIFFLSKNFDMTIPLVGLILAATGKSAQFGLHPWLPSAMEGPTPVSALLHSSTMVVAGIFLLIRLHPLMENNKLALTICLCLGALTTLFTATCALTQNDIKKIVAFSTSSQLGLMMVTIGLNQPQLAFLHICTHAFFKAMLFLCSGSIIHSLNDEQDIRKMGGLHKLMPATSTYLTIGSLALTGTPFLAGFFSKDAIIEALNTSYLNAWALTLTLIATSFTAVYSFRVVYFVTMGSPRFLPLSPINENNPLVINPIKRLAWGSIVAGLVITYNFLPLKTPVMMMPITLKLAALIVTIIGLLIAMELAAMTNKQIKITPTAPTHHFSNMLGYFPALIHRLSPKANLTLGQSAATKLDQTWFQTTGPKGLALTQMTMAKLLNDIQLGMIKTYLTIFLLTMALAVLLVLI</sequence>
<comment type="function">
    <text evidence="16">Core subunit of the mitochondrial membrane respiratory chain NADH dehydrogenase (Complex I) which catalyzes electron transfer from NADH through the respiratory chain, using ubiquinone as an electron acceptor. Essential for the catalytic activity and assembly of complex I.</text>
</comment>
<evidence type="ECO:0000256" key="7">
    <source>
        <dbReference type="ARBA" id="ARBA00022792"/>
    </source>
</evidence>
<dbReference type="AlphaFoldDB" id="A0A7S9A101"/>
<evidence type="ECO:0000256" key="2">
    <source>
        <dbReference type="ARBA" id="ARBA00012944"/>
    </source>
</evidence>
<keyword evidence="6 16" id="KW-0812">Transmembrane</keyword>
<evidence type="ECO:0000256" key="8">
    <source>
        <dbReference type="ARBA" id="ARBA00022967"/>
    </source>
</evidence>
<keyword evidence="14 16" id="KW-0472">Membrane</keyword>
<organism evidence="21">
    <name type="scientific">Gila cypha</name>
    <name type="common">humpback chub</name>
    <dbReference type="NCBI Taxonomy" id="67541"/>
    <lineage>
        <taxon>Eukaryota</taxon>
        <taxon>Metazoa</taxon>
        <taxon>Chordata</taxon>
        <taxon>Craniata</taxon>
        <taxon>Vertebrata</taxon>
        <taxon>Euteleostomi</taxon>
        <taxon>Actinopterygii</taxon>
        <taxon>Neopterygii</taxon>
        <taxon>Teleostei</taxon>
        <taxon>Ostariophysi</taxon>
        <taxon>Cypriniformes</taxon>
        <taxon>Leuciscidae</taxon>
        <taxon>Laviniinae</taxon>
        <taxon>Gila</taxon>
    </lineage>
</organism>
<proteinExistence type="inferred from homology"/>
<evidence type="ECO:0000256" key="6">
    <source>
        <dbReference type="ARBA" id="ARBA00022692"/>
    </source>
</evidence>
<keyword evidence="11 16" id="KW-0520">NAD</keyword>
<evidence type="ECO:0000256" key="3">
    <source>
        <dbReference type="ARBA" id="ARBA00021096"/>
    </source>
</evidence>
<keyword evidence="10 16" id="KW-1133">Transmembrane helix</keyword>
<dbReference type="PANTHER" id="PTHR42829:SF2">
    <property type="entry name" value="NADH-UBIQUINONE OXIDOREDUCTASE CHAIN 5"/>
    <property type="match status" value="1"/>
</dbReference>
<feature type="domain" description="NADH dehydrogenase subunit 5 C-terminal" evidence="19">
    <location>
        <begin position="428"/>
        <end position="608"/>
    </location>
</feature>
<keyword evidence="8" id="KW-1278">Translocase</keyword>
<evidence type="ECO:0000259" key="18">
    <source>
        <dbReference type="Pfam" id="PF00662"/>
    </source>
</evidence>
<feature type="transmembrane region" description="Helical" evidence="16">
    <location>
        <begin position="6"/>
        <end position="27"/>
    </location>
</feature>
<feature type="transmembrane region" description="Helical" evidence="16">
    <location>
        <begin position="331"/>
        <end position="356"/>
    </location>
</feature>
<comment type="similarity">
    <text evidence="16">Belongs to the complex I subunit 5 family.</text>
</comment>
<feature type="transmembrane region" description="Helical" evidence="16">
    <location>
        <begin position="247"/>
        <end position="267"/>
    </location>
</feature>
<evidence type="ECO:0000256" key="9">
    <source>
        <dbReference type="ARBA" id="ARBA00022982"/>
    </source>
</evidence>
<accession>A0A7S9A101</accession>
<dbReference type="PRINTS" id="PR01434">
    <property type="entry name" value="NADHDHGNASE5"/>
</dbReference>
<feature type="domain" description="NADH-Ubiquinone oxidoreductase (complex I) chain 5 N-terminal" evidence="18">
    <location>
        <begin position="73"/>
        <end position="123"/>
    </location>
</feature>
<dbReference type="EMBL" id="MT501367">
    <property type="protein sequence ID" value="QPF22365.1"/>
    <property type="molecule type" value="Genomic_DNA"/>
</dbReference>
<feature type="transmembrane region" description="Helical" evidence="16">
    <location>
        <begin position="485"/>
        <end position="507"/>
    </location>
</feature>
<dbReference type="GO" id="GO:0003954">
    <property type="term" value="F:NADH dehydrogenase activity"/>
    <property type="evidence" value="ECO:0007669"/>
    <property type="project" value="TreeGrafter"/>
</dbReference>
<keyword evidence="7" id="KW-0999">Mitochondrion inner membrane</keyword>
<evidence type="ECO:0000256" key="5">
    <source>
        <dbReference type="ARBA" id="ARBA00022660"/>
    </source>
</evidence>
<keyword evidence="9" id="KW-0249">Electron transport</keyword>
<dbReference type="InterPro" id="IPR003945">
    <property type="entry name" value="NU5C-like"/>
</dbReference>
<dbReference type="InterPro" id="IPR001750">
    <property type="entry name" value="ND/Mrp_TM"/>
</dbReference>
<evidence type="ECO:0000256" key="1">
    <source>
        <dbReference type="ARBA" id="ARBA00004448"/>
    </source>
</evidence>
<keyword evidence="4 16" id="KW-0813">Transport</keyword>
<feature type="transmembrane region" description="Helical" evidence="16">
    <location>
        <begin position="307"/>
        <end position="325"/>
    </location>
</feature>
<evidence type="ECO:0000256" key="11">
    <source>
        <dbReference type="ARBA" id="ARBA00023027"/>
    </source>
</evidence>
<dbReference type="Pfam" id="PF00662">
    <property type="entry name" value="Proton_antipo_N"/>
    <property type="match status" value="1"/>
</dbReference>
<evidence type="ECO:0000256" key="12">
    <source>
        <dbReference type="ARBA" id="ARBA00023075"/>
    </source>
</evidence>
<dbReference type="EC" id="7.1.1.2" evidence="2 16"/>
<evidence type="ECO:0000256" key="10">
    <source>
        <dbReference type="ARBA" id="ARBA00022989"/>
    </source>
</evidence>
<dbReference type="Pfam" id="PF06455">
    <property type="entry name" value="NADH5_C"/>
    <property type="match status" value="1"/>
</dbReference>
<dbReference type="GO" id="GO:0015990">
    <property type="term" value="P:electron transport coupled proton transport"/>
    <property type="evidence" value="ECO:0007669"/>
    <property type="project" value="TreeGrafter"/>
</dbReference>
<name>A0A7S9A101_9TELE</name>
<dbReference type="GO" id="GO:0042773">
    <property type="term" value="P:ATP synthesis coupled electron transport"/>
    <property type="evidence" value="ECO:0007669"/>
    <property type="project" value="InterPro"/>
</dbReference>
<reference evidence="21" key="1">
    <citation type="submission" date="2020-05" db="EMBL/GenBank/DDBJ databases">
        <title>Mitochondrial Genomes of North American Desert Southwest Fish Species.</title>
        <authorList>
            <person name="Diver T.A."/>
            <person name="Harrison A.S."/>
            <person name="Maloy A.P."/>
        </authorList>
    </citation>
    <scope>NUCLEOTIDE SEQUENCE</scope>
    <source>
        <strain evidence="20">SNARRC18-019</strain>
        <strain evidence="21">SNARRC18-023</strain>
    </source>
</reference>
<feature type="transmembrane region" description="Helical" evidence="16">
    <location>
        <begin position="377"/>
        <end position="397"/>
    </location>
</feature>
<keyword evidence="5" id="KW-0679">Respiratory chain</keyword>
<feature type="transmembrane region" description="Helical" evidence="16">
    <location>
        <begin position="39"/>
        <end position="60"/>
    </location>
</feature>
<feature type="transmembrane region" description="Helical" evidence="16">
    <location>
        <begin position="279"/>
        <end position="300"/>
    </location>
</feature>
<dbReference type="RefSeq" id="YP_010044032.1">
    <property type="nucleotide sequence ID" value="NC_054257.1"/>
</dbReference>
<dbReference type="InterPro" id="IPR018393">
    <property type="entry name" value="NADHpl_OxRdtase_5_subgr"/>
</dbReference>
<evidence type="ECO:0000313" key="20">
    <source>
        <dbReference type="EMBL" id="QPF22365.1"/>
    </source>
</evidence>
<evidence type="ECO:0000259" key="19">
    <source>
        <dbReference type="Pfam" id="PF06455"/>
    </source>
</evidence>
<dbReference type="GO" id="GO:0008137">
    <property type="term" value="F:NADH dehydrogenase (ubiquinone) activity"/>
    <property type="evidence" value="ECO:0007669"/>
    <property type="project" value="UniProtKB-EC"/>
</dbReference>
<dbReference type="GeneID" id="63652236"/>
<comment type="catalytic activity">
    <reaction evidence="15 16">
        <text>a ubiquinone + NADH + 5 H(+)(in) = a ubiquinol + NAD(+) + 4 H(+)(out)</text>
        <dbReference type="Rhea" id="RHEA:29091"/>
        <dbReference type="Rhea" id="RHEA-COMP:9565"/>
        <dbReference type="Rhea" id="RHEA-COMP:9566"/>
        <dbReference type="ChEBI" id="CHEBI:15378"/>
        <dbReference type="ChEBI" id="CHEBI:16389"/>
        <dbReference type="ChEBI" id="CHEBI:17976"/>
        <dbReference type="ChEBI" id="CHEBI:57540"/>
        <dbReference type="ChEBI" id="CHEBI:57945"/>
        <dbReference type="EC" id="7.1.1.2"/>
    </reaction>
</comment>
<keyword evidence="12 16" id="KW-0830">Ubiquinone</keyword>
<feature type="transmembrane region" description="Helical" evidence="16">
    <location>
        <begin position="591"/>
        <end position="610"/>
    </location>
</feature>
<dbReference type="EMBL" id="MT501368">
    <property type="protein sequence ID" value="QPF22378.1"/>
    <property type="molecule type" value="Genomic_DNA"/>
</dbReference>
<comment type="subcellular location">
    <subcellularLocation>
        <location evidence="1">Mitochondrion inner membrane</location>
        <topology evidence="1">Multi-pass membrane protein</topology>
    </subcellularLocation>
</comment>
<dbReference type="CTD" id="4540"/>
<evidence type="ECO:0000256" key="4">
    <source>
        <dbReference type="ARBA" id="ARBA00022448"/>
    </source>
</evidence>